<evidence type="ECO:0000313" key="2">
    <source>
        <dbReference type="EMBL" id="TCC89087.1"/>
    </source>
</evidence>
<name>A0A4R0MR76_9SPHI</name>
<proteinExistence type="predicted"/>
<reference evidence="2 3" key="1">
    <citation type="submission" date="2019-02" db="EMBL/GenBank/DDBJ databases">
        <title>Pedobacter sp. RP-1-13 sp. nov., isolated from Arctic soil.</title>
        <authorList>
            <person name="Dahal R.H."/>
        </authorList>
    </citation>
    <scope>NUCLEOTIDE SEQUENCE [LARGE SCALE GENOMIC DNA]</scope>
    <source>
        <strain evidence="2 3">RP-1-13</strain>
    </source>
</reference>
<keyword evidence="1" id="KW-0732">Signal</keyword>
<gene>
    <name evidence="2" type="ORF">EZ428_15395</name>
</gene>
<feature type="signal peptide" evidence="1">
    <location>
        <begin position="1"/>
        <end position="25"/>
    </location>
</feature>
<organism evidence="2 3">
    <name type="scientific">Pedobacter frigiditerrae</name>
    <dbReference type="NCBI Taxonomy" id="2530452"/>
    <lineage>
        <taxon>Bacteria</taxon>
        <taxon>Pseudomonadati</taxon>
        <taxon>Bacteroidota</taxon>
        <taxon>Sphingobacteriia</taxon>
        <taxon>Sphingobacteriales</taxon>
        <taxon>Sphingobacteriaceae</taxon>
        <taxon>Pedobacter</taxon>
    </lineage>
</organism>
<dbReference type="EMBL" id="SJSK01000004">
    <property type="protein sequence ID" value="TCC89087.1"/>
    <property type="molecule type" value="Genomic_DNA"/>
</dbReference>
<evidence type="ECO:0000256" key="1">
    <source>
        <dbReference type="SAM" id="SignalP"/>
    </source>
</evidence>
<evidence type="ECO:0000313" key="3">
    <source>
        <dbReference type="Proteomes" id="UP000292884"/>
    </source>
</evidence>
<feature type="chain" id="PRO_5021023060" evidence="1">
    <location>
        <begin position="26"/>
        <end position="263"/>
    </location>
</feature>
<dbReference type="RefSeq" id="WP_131554077.1">
    <property type="nucleotide sequence ID" value="NZ_SJSK01000004.1"/>
</dbReference>
<sequence length="263" mass="28824">MKILKNNLFPAILLLLVALTQSSCKKLFGLNRQTDYDYVKKTLDPNIGISAGKFLQDRATGTGVANGVNDTVFKYMKLGLEYAGIDLAEYEKSDRTFLFLHNDGVRILPTRTTNGVVTTTSNIPTAGLWFDFPIVTSVNPTTGVPVTRPATKWSDYPKEDVKNYFLYLIGEGRHNFDNLNANNKTVKSMLPIGAVLSKSTMLGYFNAGKGFDEGGNFYLKILNNSDQAPIVHNNRTNDRSAGYVATNGIVHVFGASLAPGVLN</sequence>
<keyword evidence="3" id="KW-1185">Reference proteome</keyword>
<dbReference type="Proteomes" id="UP000292884">
    <property type="component" value="Unassembled WGS sequence"/>
</dbReference>
<accession>A0A4R0MR76</accession>
<protein>
    <submittedName>
        <fullName evidence="2">Uncharacterized protein</fullName>
    </submittedName>
</protein>
<dbReference type="AlphaFoldDB" id="A0A4R0MR76"/>
<comment type="caution">
    <text evidence="2">The sequence shown here is derived from an EMBL/GenBank/DDBJ whole genome shotgun (WGS) entry which is preliminary data.</text>
</comment>
<dbReference type="OrthoDB" id="1032410at2"/>